<evidence type="ECO:0000256" key="6">
    <source>
        <dbReference type="SAM" id="Phobius"/>
    </source>
</evidence>
<evidence type="ECO:0000256" key="5">
    <source>
        <dbReference type="SAM" id="MobiDB-lite"/>
    </source>
</evidence>
<feature type="region of interest" description="Disordered" evidence="5">
    <location>
        <begin position="216"/>
        <end position="255"/>
    </location>
</feature>
<proteinExistence type="predicted"/>
<dbReference type="Pfam" id="PF04193">
    <property type="entry name" value="PQ-loop"/>
    <property type="match status" value="1"/>
</dbReference>
<keyword evidence="3 6" id="KW-1133">Transmembrane helix</keyword>
<sequence>MPTNRVAENVFGTIGTQVSRLMFSSSGFRDRHDMLDCPACSAGRCGNPIGKNRHRGCRNGLFFAGRFLEYLWASMRLFGTSTFPLLFSPSYSLSFVSSLGDSSTRPHYVSFIMGVAVMTVLGGFETGMVFALRLLLSLGLLAQYHEIYQRKEVVGVSILFMIVDCAGGVFSDLSLAFKPKFDTIAAIIYTLVIVMDAVVILAAIVLNPRARRRRRRLEEANSPGGAQNRSNRFPTTDSFRLFRTPERITESLEKP</sequence>
<comment type="caution">
    <text evidence="7">The sequence shown here is derived from an EMBL/GenBank/DDBJ whole genome shotgun (WGS) entry which is preliminary data.</text>
</comment>
<evidence type="ECO:0000256" key="4">
    <source>
        <dbReference type="ARBA" id="ARBA00023136"/>
    </source>
</evidence>
<feature type="transmembrane region" description="Helical" evidence="6">
    <location>
        <begin position="183"/>
        <end position="206"/>
    </location>
</feature>
<gene>
    <name evidence="7" type="ORF">MSAN_01061900</name>
</gene>
<feature type="transmembrane region" description="Helical" evidence="6">
    <location>
        <begin position="67"/>
        <end position="87"/>
    </location>
</feature>
<evidence type="ECO:0000256" key="2">
    <source>
        <dbReference type="ARBA" id="ARBA00022692"/>
    </source>
</evidence>
<evidence type="ECO:0000313" key="7">
    <source>
        <dbReference type="EMBL" id="KAF7364032.1"/>
    </source>
</evidence>
<dbReference type="AlphaFoldDB" id="A0A8H7D925"/>
<feature type="compositionally biased region" description="Basic and acidic residues" evidence="5">
    <location>
        <begin position="243"/>
        <end position="255"/>
    </location>
</feature>
<organism evidence="7 8">
    <name type="scientific">Mycena sanguinolenta</name>
    <dbReference type="NCBI Taxonomy" id="230812"/>
    <lineage>
        <taxon>Eukaryota</taxon>
        <taxon>Fungi</taxon>
        <taxon>Dikarya</taxon>
        <taxon>Basidiomycota</taxon>
        <taxon>Agaricomycotina</taxon>
        <taxon>Agaricomycetes</taxon>
        <taxon>Agaricomycetidae</taxon>
        <taxon>Agaricales</taxon>
        <taxon>Marasmiineae</taxon>
        <taxon>Mycenaceae</taxon>
        <taxon>Mycena</taxon>
    </lineage>
</organism>
<dbReference type="OrthoDB" id="407617at2759"/>
<accession>A0A8H7D925</accession>
<keyword evidence="8" id="KW-1185">Reference proteome</keyword>
<evidence type="ECO:0000256" key="1">
    <source>
        <dbReference type="ARBA" id="ARBA00004141"/>
    </source>
</evidence>
<feature type="compositionally biased region" description="Polar residues" evidence="5">
    <location>
        <begin position="224"/>
        <end position="238"/>
    </location>
</feature>
<dbReference type="GO" id="GO:0016020">
    <property type="term" value="C:membrane"/>
    <property type="evidence" value="ECO:0007669"/>
    <property type="project" value="UniProtKB-SubCell"/>
</dbReference>
<protein>
    <submittedName>
        <fullName evidence="7">Uncharacterized protein</fullName>
    </submittedName>
</protein>
<keyword evidence="2 6" id="KW-0812">Transmembrane</keyword>
<dbReference type="Proteomes" id="UP000623467">
    <property type="component" value="Unassembled WGS sequence"/>
</dbReference>
<dbReference type="EMBL" id="JACAZH010000007">
    <property type="protein sequence ID" value="KAF7364032.1"/>
    <property type="molecule type" value="Genomic_DNA"/>
</dbReference>
<name>A0A8H7D925_9AGAR</name>
<reference evidence="7" key="1">
    <citation type="submission" date="2020-05" db="EMBL/GenBank/DDBJ databases">
        <title>Mycena genomes resolve the evolution of fungal bioluminescence.</title>
        <authorList>
            <person name="Tsai I.J."/>
        </authorList>
    </citation>
    <scope>NUCLEOTIDE SEQUENCE</scope>
    <source>
        <strain evidence="7">160909Yilan</strain>
    </source>
</reference>
<feature type="transmembrane region" description="Helical" evidence="6">
    <location>
        <begin position="107"/>
        <end position="132"/>
    </location>
</feature>
<feature type="transmembrane region" description="Helical" evidence="6">
    <location>
        <begin position="153"/>
        <end position="171"/>
    </location>
</feature>
<dbReference type="InterPro" id="IPR006603">
    <property type="entry name" value="PQ-loop_rpt"/>
</dbReference>
<evidence type="ECO:0000313" key="8">
    <source>
        <dbReference type="Proteomes" id="UP000623467"/>
    </source>
</evidence>
<evidence type="ECO:0000256" key="3">
    <source>
        <dbReference type="ARBA" id="ARBA00022989"/>
    </source>
</evidence>
<keyword evidence="4 6" id="KW-0472">Membrane</keyword>
<comment type="subcellular location">
    <subcellularLocation>
        <location evidence="1">Membrane</location>
        <topology evidence="1">Multi-pass membrane protein</topology>
    </subcellularLocation>
</comment>